<feature type="domain" description="Peptidase M56" evidence="3">
    <location>
        <begin position="106"/>
        <end position="276"/>
    </location>
</feature>
<feature type="compositionally biased region" description="Acidic residues" evidence="1">
    <location>
        <begin position="612"/>
        <end position="622"/>
    </location>
</feature>
<dbReference type="InterPro" id="IPR052173">
    <property type="entry name" value="Beta-lactam_resp_regulator"/>
</dbReference>
<protein>
    <submittedName>
        <fullName evidence="4">Peptidase M56 family protein</fullName>
    </submittedName>
</protein>
<gene>
    <name evidence="4" type="ORF">FPE01S_03_04010</name>
</gene>
<feature type="region of interest" description="Disordered" evidence="1">
    <location>
        <begin position="611"/>
        <end position="639"/>
    </location>
</feature>
<dbReference type="EMBL" id="BBWV01000003">
    <property type="protein sequence ID" value="GAO44363.1"/>
    <property type="molecule type" value="Genomic_DNA"/>
</dbReference>
<keyword evidence="2" id="KW-0812">Transmembrane</keyword>
<keyword evidence="2" id="KW-1133">Transmembrane helix</keyword>
<feature type="transmembrane region" description="Helical" evidence="2">
    <location>
        <begin position="209"/>
        <end position="232"/>
    </location>
</feature>
<accession>A0A0E9N3K2</accession>
<keyword evidence="5" id="KW-1185">Reference proteome</keyword>
<evidence type="ECO:0000256" key="2">
    <source>
        <dbReference type="SAM" id="Phobius"/>
    </source>
</evidence>
<evidence type="ECO:0000256" key="1">
    <source>
        <dbReference type="SAM" id="MobiDB-lite"/>
    </source>
</evidence>
<proteinExistence type="predicted"/>
<sequence>MPTHPQTAFLEALGWTLLNSWWQLGILWVLFLFLKKVSPRMTAAHRYNLALVFLMAGMLWSLVTFAVRWSNPEGYHVTGFANSDWYRYYLLILSQVRIFLPYLSLIYLFWLTMRIARFCRLYLATNKLRRDGLHKVPVEWRLYLEHMSGHMHIGRKVTIWFSEKIDTPILLGWLKPMILLPFSAATQLSNDQLEAILLHELAHIRRNDFFWNIIVSLAEVVLFYNPFAKLLISAIREEREHSCDDWVLQFPYKPESYANALLRLEQQRVYPASQLLLAARGNGSRLLLQRVKRMLHLPGEKREPIGKLAILTVMIGMLVMLALVEPREEIKTFVWDVVQAPVASLENRISRINFNFANADNGEPAQPETKKKSVKLKPKSTEAINRNNSAGHDLELSETQIDNLQLVADFDATPSTDPYEAAAPAYDFQLAPNTTPALVLNERAFVLPDYRESLPDDVPVGSYMPYVPLNSFQVAQAVSEDTARMIRKNAISRNRAAMATKAQGTATQKAELSLQAKQMALQVQLALDQLNWEKLKLKLERSGASAESIQYELEKELAKLDWNKLQLQAKCALEGLSRKADQEQEAEKQRRNVDYIRASEQAQLDGLSVIADDGENDNDEDNPQQKCQKTTTPAASTTVTVTATSKCNGKTKTEVRKKQIVYF</sequence>
<feature type="transmembrane region" description="Helical" evidence="2">
    <location>
        <begin position="46"/>
        <end position="68"/>
    </location>
</feature>
<dbReference type="Pfam" id="PF05569">
    <property type="entry name" value="Peptidase_M56"/>
    <property type="match status" value="1"/>
</dbReference>
<evidence type="ECO:0000313" key="5">
    <source>
        <dbReference type="Proteomes" id="UP000033121"/>
    </source>
</evidence>
<dbReference type="Proteomes" id="UP000033121">
    <property type="component" value="Unassembled WGS sequence"/>
</dbReference>
<feature type="compositionally biased region" description="Low complexity" evidence="1">
    <location>
        <begin position="630"/>
        <end position="639"/>
    </location>
</feature>
<dbReference type="PANTHER" id="PTHR34978:SF3">
    <property type="entry name" value="SLR0241 PROTEIN"/>
    <property type="match status" value="1"/>
</dbReference>
<name>A0A0E9N3K2_9BACT</name>
<feature type="transmembrane region" description="Helical" evidence="2">
    <location>
        <begin position="12"/>
        <end position="34"/>
    </location>
</feature>
<keyword evidence="2" id="KW-0472">Membrane</keyword>
<comment type="caution">
    <text evidence="4">The sequence shown here is derived from an EMBL/GenBank/DDBJ whole genome shotgun (WGS) entry which is preliminary data.</text>
</comment>
<dbReference type="InterPro" id="IPR008756">
    <property type="entry name" value="Peptidase_M56"/>
</dbReference>
<dbReference type="Gene3D" id="3.30.2010.10">
    <property type="entry name" value="Metalloproteases ('zincins'), catalytic domain"/>
    <property type="match status" value="1"/>
</dbReference>
<evidence type="ECO:0000259" key="3">
    <source>
        <dbReference type="Pfam" id="PF05569"/>
    </source>
</evidence>
<feature type="transmembrane region" description="Helical" evidence="2">
    <location>
        <begin position="88"/>
        <end position="110"/>
    </location>
</feature>
<reference evidence="4 5" key="1">
    <citation type="submission" date="2015-04" db="EMBL/GenBank/DDBJ databases">
        <title>Whole genome shotgun sequence of Flavihumibacter petaseus NBRC 106054.</title>
        <authorList>
            <person name="Miyazawa S."/>
            <person name="Hosoyama A."/>
            <person name="Hashimoto M."/>
            <person name="Noguchi M."/>
            <person name="Tsuchikane K."/>
            <person name="Ohji S."/>
            <person name="Yamazoe A."/>
            <person name="Ichikawa N."/>
            <person name="Kimura A."/>
            <person name="Fujita N."/>
        </authorList>
    </citation>
    <scope>NUCLEOTIDE SEQUENCE [LARGE SCALE GENOMIC DNA]</scope>
    <source>
        <strain evidence="4 5">NBRC 106054</strain>
    </source>
</reference>
<dbReference type="OrthoDB" id="15218at2"/>
<evidence type="ECO:0000313" key="4">
    <source>
        <dbReference type="EMBL" id="GAO44363.1"/>
    </source>
</evidence>
<dbReference type="CDD" id="cd07341">
    <property type="entry name" value="M56_BlaR1_MecR1_like"/>
    <property type="match status" value="1"/>
</dbReference>
<dbReference type="AlphaFoldDB" id="A0A0E9N3K2"/>
<dbReference type="STRING" id="1220578.FPE01S_03_04010"/>
<dbReference type="PANTHER" id="PTHR34978">
    <property type="entry name" value="POSSIBLE SENSOR-TRANSDUCER PROTEIN BLAR"/>
    <property type="match status" value="1"/>
</dbReference>
<organism evidence="4 5">
    <name type="scientific">Flavihumibacter petaseus NBRC 106054</name>
    <dbReference type="NCBI Taxonomy" id="1220578"/>
    <lineage>
        <taxon>Bacteria</taxon>
        <taxon>Pseudomonadati</taxon>
        <taxon>Bacteroidota</taxon>
        <taxon>Chitinophagia</taxon>
        <taxon>Chitinophagales</taxon>
        <taxon>Chitinophagaceae</taxon>
        <taxon>Flavihumibacter</taxon>
    </lineage>
</organism>